<dbReference type="PANTHER" id="PTHR43537">
    <property type="entry name" value="TRANSCRIPTIONAL REGULATOR, GNTR FAMILY"/>
    <property type="match status" value="1"/>
</dbReference>
<dbReference type="PANTHER" id="PTHR43537:SF45">
    <property type="entry name" value="GNTR FAMILY REGULATORY PROTEIN"/>
    <property type="match status" value="1"/>
</dbReference>
<evidence type="ECO:0000256" key="3">
    <source>
        <dbReference type="ARBA" id="ARBA00023163"/>
    </source>
</evidence>
<proteinExistence type="predicted"/>
<feature type="domain" description="HTH gntR-type" evidence="4">
    <location>
        <begin position="1"/>
        <end position="50"/>
    </location>
</feature>
<accession>U5VXT0</accession>
<dbReference type="SMART" id="SM00345">
    <property type="entry name" value="HTH_GNTR"/>
    <property type="match status" value="1"/>
</dbReference>
<evidence type="ECO:0000256" key="2">
    <source>
        <dbReference type="ARBA" id="ARBA00023125"/>
    </source>
</evidence>
<protein>
    <submittedName>
        <fullName evidence="5">GntR family transcriptional regulator</fullName>
    </submittedName>
</protein>
<dbReference type="PROSITE" id="PS50949">
    <property type="entry name" value="HTH_GNTR"/>
    <property type="match status" value="1"/>
</dbReference>
<dbReference type="InterPro" id="IPR011711">
    <property type="entry name" value="GntR_C"/>
</dbReference>
<evidence type="ECO:0000259" key="4">
    <source>
        <dbReference type="PROSITE" id="PS50949"/>
    </source>
</evidence>
<dbReference type="SMART" id="SM00895">
    <property type="entry name" value="FCD"/>
    <property type="match status" value="1"/>
</dbReference>
<dbReference type="GO" id="GO:0003677">
    <property type="term" value="F:DNA binding"/>
    <property type="evidence" value="ECO:0007669"/>
    <property type="project" value="UniProtKB-KW"/>
</dbReference>
<dbReference type="InterPro" id="IPR008920">
    <property type="entry name" value="TF_FadR/GntR_C"/>
</dbReference>
<dbReference type="InterPro" id="IPR000524">
    <property type="entry name" value="Tscrpt_reg_HTH_GntR"/>
</dbReference>
<keyword evidence="6" id="KW-1185">Reference proteome</keyword>
<gene>
    <name evidence="5" type="ORF">AFR_17575</name>
</gene>
<dbReference type="Gene3D" id="1.20.120.530">
    <property type="entry name" value="GntR ligand-binding domain-like"/>
    <property type="match status" value="1"/>
</dbReference>
<dbReference type="STRING" id="1246995.AFR_17575"/>
<dbReference type="Pfam" id="PF00392">
    <property type="entry name" value="GntR"/>
    <property type="match status" value="1"/>
</dbReference>
<sequence>MIASGTRLGEAELASRLSVSRTPIREALSRLAAEGLVELQPNRGARVATWSTDELREIFELRLRLEPYAVRQAVPKLGAGELAELDELAEAMLRIGRPGRHQDLTAIVDLNRRFHGLFIEAAGAAPLAAALRGVTHAAVVHQNFHDYAPDALLRSLNHHVEMVAAARAGDGDWAEAIMRAHLYNARATMIGVTA</sequence>
<evidence type="ECO:0000313" key="6">
    <source>
        <dbReference type="Proteomes" id="UP000017746"/>
    </source>
</evidence>
<evidence type="ECO:0000256" key="1">
    <source>
        <dbReference type="ARBA" id="ARBA00023015"/>
    </source>
</evidence>
<dbReference type="SUPFAM" id="SSF46785">
    <property type="entry name" value="Winged helix' DNA-binding domain"/>
    <property type="match status" value="1"/>
</dbReference>
<dbReference type="KEGG" id="afs:AFR_17575"/>
<name>U5VXT0_9ACTN</name>
<reference evidence="5 6" key="1">
    <citation type="journal article" date="2014" name="J. Biotechnol.">
        <title>Complete genome sequence of the actinobacterium Actinoplanes friuliensis HAG 010964, producer of the lipopeptide antibiotic friulimycin.</title>
        <authorList>
            <person name="Ruckert C."/>
            <person name="Szczepanowski R."/>
            <person name="Albersmeier A."/>
            <person name="Goesmann A."/>
            <person name="Fischer N."/>
            <person name="Steinkamper A."/>
            <person name="Puhler A."/>
            <person name="Biener R."/>
            <person name="Schwartz D."/>
            <person name="Kalinowski J."/>
        </authorList>
    </citation>
    <scope>NUCLEOTIDE SEQUENCE [LARGE SCALE GENOMIC DNA]</scope>
    <source>
        <strain evidence="5 6">DSM 7358</strain>
    </source>
</reference>
<dbReference type="InterPro" id="IPR036388">
    <property type="entry name" value="WH-like_DNA-bd_sf"/>
</dbReference>
<dbReference type="InterPro" id="IPR036390">
    <property type="entry name" value="WH_DNA-bd_sf"/>
</dbReference>
<dbReference type="eggNOG" id="COG1802">
    <property type="taxonomic scope" value="Bacteria"/>
</dbReference>
<dbReference type="SUPFAM" id="SSF48008">
    <property type="entry name" value="GntR ligand-binding domain-like"/>
    <property type="match status" value="1"/>
</dbReference>
<dbReference type="PATRIC" id="fig|1246995.3.peg.3562"/>
<dbReference type="Gene3D" id="1.10.10.10">
    <property type="entry name" value="Winged helix-like DNA-binding domain superfamily/Winged helix DNA-binding domain"/>
    <property type="match status" value="1"/>
</dbReference>
<dbReference type="EMBL" id="CP006272">
    <property type="protein sequence ID" value="AGZ41793.1"/>
    <property type="molecule type" value="Genomic_DNA"/>
</dbReference>
<dbReference type="RefSeq" id="WP_023362059.1">
    <property type="nucleotide sequence ID" value="NC_022657.1"/>
</dbReference>
<dbReference type="AlphaFoldDB" id="U5VXT0"/>
<dbReference type="Proteomes" id="UP000017746">
    <property type="component" value="Chromosome"/>
</dbReference>
<keyword evidence="3" id="KW-0804">Transcription</keyword>
<dbReference type="PRINTS" id="PR00035">
    <property type="entry name" value="HTHGNTR"/>
</dbReference>
<organism evidence="5 6">
    <name type="scientific">Actinoplanes friuliensis DSM 7358</name>
    <dbReference type="NCBI Taxonomy" id="1246995"/>
    <lineage>
        <taxon>Bacteria</taxon>
        <taxon>Bacillati</taxon>
        <taxon>Actinomycetota</taxon>
        <taxon>Actinomycetes</taxon>
        <taxon>Micromonosporales</taxon>
        <taxon>Micromonosporaceae</taxon>
        <taxon>Actinoplanes</taxon>
    </lineage>
</organism>
<dbReference type="Pfam" id="PF07729">
    <property type="entry name" value="FCD"/>
    <property type="match status" value="1"/>
</dbReference>
<dbReference type="CDD" id="cd07377">
    <property type="entry name" value="WHTH_GntR"/>
    <property type="match status" value="1"/>
</dbReference>
<evidence type="ECO:0000313" key="5">
    <source>
        <dbReference type="EMBL" id="AGZ41793.1"/>
    </source>
</evidence>
<keyword evidence="2" id="KW-0238">DNA-binding</keyword>
<dbReference type="GO" id="GO:0003700">
    <property type="term" value="F:DNA-binding transcription factor activity"/>
    <property type="evidence" value="ECO:0007669"/>
    <property type="project" value="InterPro"/>
</dbReference>
<keyword evidence="1" id="KW-0805">Transcription regulation</keyword>
<dbReference type="HOGENOM" id="CLU_017584_5_4_11"/>